<gene>
    <name evidence="3" type="ORF">NA57DRAFT_69498</name>
</gene>
<dbReference type="Gene3D" id="3.40.50.1820">
    <property type="entry name" value="alpha/beta hydrolase"/>
    <property type="match status" value="1"/>
</dbReference>
<dbReference type="EMBL" id="ML978141">
    <property type="protein sequence ID" value="KAF2092911.1"/>
    <property type="molecule type" value="Genomic_DNA"/>
</dbReference>
<evidence type="ECO:0000313" key="4">
    <source>
        <dbReference type="Proteomes" id="UP000799772"/>
    </source>
</evidence>
<organism evidence="3 4">
    <name type="scientific">Rhizodiscina lignyota</name>
    <dbReference type="NCBI Taxonomy" id="1504668"/>
    <lineage>
        <taxon>Eukaryota</taxon>
        <taxon>Fungi</taxon>
        <taxon>Dikarya</taxon>
        <taxon>Ascomycota</taxon>
        <taxon>Pezizomycotina</taxon>
        <taxon>Dothideomycetes</taxon>
        <taxon>Pleosporomycetidae</taxon>
        <taxon>Aulographales</taxon>
        <taxon>Rhizodiscinaceae</taxon>
        <taxon>Rhizodiscina</taxon>
    </lineage>
</organism>
<dbReference type="Pfam" id="PF07859">
    <property type="entry name" value="Abhydrolase_3"/>
    <property type="match status" value="1"/>
</dbReference>
<evidence type="ECO:0000259" key="2">
    <source>
        <dbReference type="Pfam" id="PF07859"/>
    </source>
</evidence>
<proteinExistence type="predicted"/>
<dbReference type="GO" id="GO:0016787">
    <property type="term" value="F:hydrolase activity"/>
    <property type="evidence" value="ECO:0007669"/>
    <property type="project" value="UniProtKB-KW"/>
</dbReference>
<evidence type="ECO:0000256" key="1">
    <source>
        <dbReference type="ARBA" id="ARBA00022801"/>
    </source>
</evidence>
<name>A0A9P4I6Y2_9PEZI</name>
<dbReference type="InterPro" id="IPR013094">
    <property type="entry name" value="AB_hydrolase_3"/>
</dbReference>
<dbReference type="AlphaFoldDB" id="A0A9P4I6Y2"/>
<dbReference type="InterPro" id="IPR050300">
    <property type="entry name" value="GDXG_lipolytic_enzyme"/>
</dbReference>
<dbReference type="PANTHER" id="PTHR48081:SF8">
    <property type="entry name" value="ALPHA_BETA HYDROLASE FOLD-3 DOMAIN-CONTAINING PROTEIN-RELATED"/>
    <property type="match status" value="1"/>
</dbReference>
<dbReference type="OrthoDB" id="408631at2759"/>
<dbReference type="PANTHER" id="PTHR48081">
    <property type="entry name" value="AB HYDROLASE SUPERFAMILY PROTEIN C4A8.06C"/>
    <property type="match status" value="1"/>
</dbReference>
<protein>
    <submittedName>
        <fullName evidence="3">Alpha/beta-hydrolase</fullName>
    </submittedName>
</protein>
<keyword evidence="4" id="KW-1185">Reference proteome</keyword>
<keyword evidence="1" id="KW-0378">Hydrolase</keyword>
<sequence length="308" mass="33655">MVSLTAGQKATLSPEAIKFLNNVPNFPFSNFLSPFLASSGRIKGLRENMAAKTSPVEEALIQKHNLKITEATIANMPVIIIEPPAIKLGNERKILLNFFGGGFVMGSARERAALLMAAEMGIRVYSVAYSKSPEVRYPVARDEGLAVYRELLRTFDPSGIFGMASSSGAQILLSMLLAARQENLPMPARLGAGDTTVCNDGRDIMPAALVSAMVTQNYKPVGIDATDALYSPIYAEHESDFPPSVISVGTRNVCLSHGVRMYWKLREAGVKAELLVSEGMWHGFNWDETLPKAVRVRAAVRDFLQMNF</sequence>
<evidence type="ECO:0000313" key="3">
    <source>
        <dbReference type="EMBL" id="KAF2092911.1"/>
    </source>
</evidence>
<dbReference type="SUPFAM" id="SSF53474">
    <property type="entry name" value="alpha/beta-Hydrolases"/>
    <property type="match status" value="1"/>
</dbReference>
<accession>A0A9P4I6Y2</accession>
<comment type="caution">
    <text evidence="3">The sequence shown here is derived from an EMBL/GenBank/DDBJ whole genome shotgun (WGS) entry which is preliminary data.</text>
</comment>
<feature type="domain" description="Alpha/beta hydrolase fold-3" evidence="2">
    <location>
        <begin position="95"/>
        <end position="284"/>
    </location>
</feature>
<dbReference type="InterPro" id="IPR029058">
    <property type="entry name" value="AB_hydrolase_fold"/>
</dbReference>
<reference evidence="3" key="1">
    <citation type="journal article" date="2020" name="Stud. Mycol.">
        <title>101 Dothideomycetes genomes: a test case for predicting lifestyles and emergence of pathogens.</title>
        <authorList>
            <person name="Haridas S."/>
            <person name="Albert R."/>
            <person name="Binder M."/>
            <person name="Bloem J."/>
            <person name="Labutti K."/>
            <person name="Salamov A."/>
            <person name="Andreopoulos B."/>
            <person name="Baker S."/>
            <person name="Barry K."/>
            <person name="Bills G."/>
            <person name="Bluhm B."/>
            <person name="Cannon C."/>
            <person name="Castanera R."/>
            <person name="Culley D."/>
            <person name="Daum C."/>
            <person name="Ezra D."/>
            <person name="Gonzalez J."/>
            <person name="Henrissat B."/>
            <person name="Kuo A."/>
            <person name="Liang C."/>
            <person name="Lipzen A."/>
            <person name="Lutzoni F."/>
            <person name="Magnuson J."/>
            <person name="Mondo S."/>
            <person name="Nolan M."/>
            <person name="Ohm R."/>
            <person name="Pangilinan J."/>
            <person name="Park H.-J."/>
            <person name="Ramirez L."/>
            <person name="Alfaro M."/>
            <person name="Sun H."/>
            <person name="Tritt A."/>
            <person name="Yoshinaga Y."/>
            <person name="Zwiers L.-H."/>
            <person name="Turgeon B."/>
            <person name="Goodwin S."/>
            <person name="Spatafora J."/>
            <person name="Crous P."/>
            <person name="Grigoriev I."/>
        </authorList>
    </citation>
    <scope>NUCLEOTIDE SEQUENCE</scope>
    <source>
        <strain evidence="3">CBS 133067</strain>
    </source>
</reference>
<dbReference type="Proteomes" id="UP000799772">
    <property type="component" value="Unassembled WGS sequence"/>
</dbReference>